<feature type="active site" description="Glycyl thioester intermediate" evidence="13">
    <location>
        <position position="91"/>
    </location>
</feature>
<feature type="domain" description="UBC core" evidence="18">
    <location>
        <begin position="6"/>
        <end position="154"/>
    </location>
</feature>
<evidence type="ECO:0000256" key="5">
    <source>
        <dbReference type="ARBA" id="ARBA00022692"/>
    </source>
</evidence>
<dbReference type="EMBL" id="RDQH01000340">
    <property type="protein sequence ID" value="RXH77601.1"/>
    <property type="molecule type" value="Genomic_DNA"/>
</dbReference>
<evidence type="ECO:0000256" key="3">
    <source>
        <dbReference type="ARBA" id="ARBA00022614"/>
    </source>
</evidence>
<dbReference type="InterPro" id="IPR046959">
    <property type="entry name" value="PRK1-6/SRF4-like"/>
</dbReference>
<dbReference type="InterPro" id="IPR023313">
    <property type="entry name" value="UBQ-conjugating_AS"/>
</dbReference>
<proteinExistence type="predicted"/>
<evidence type="ECO:0000313" key="19">
    <source>
        <dbReference type="EMBL" id="RXH77601.1"/>
    </source>
</evidence>
<dbReference type="PROSITE" id="PS50127">
    <property type="entry name" value="UBC_2"/>
    <property type="match status" value="1"/>
</dbReference>
<feature type="transmembrane region" description="Helical" evidence="16">
    <location>
        <begin position="426"/>
        <end position="445"/>
    </location>
</feature>
<dbReference type="InterPro" id="IPR032675">
    <property type="entry name" value="LRR_dom_sf"/>
</dbReference>
<sequence length="807" mass="89654">MPQLAKMSSPSKRREMDVMKLMMSDYNVETINDGLNEFNVEFHGPKESLYEGGVWKVRVELPDAYPYKSPSIGFMNKIFHPNVDELSGSVCLDVINQSWSPMFDLLNVFEVFLPQLLLYPNPSDPLNGDAASLMMKDRKLYDQKVKEYCERYAKKEHITNTTPDEESDDENISDEESNSSDDDIAGHADPYGISRRSRVDSDQTSFMDKLSPVNAVPTNGNWGWNMSSDPCRDKWEGVTCDGKNSVKKIVLETSNLAGVLDANSLCTVKSVGVVSLKNNKITGQLTEEIENCRDLTHLYISGNQFSGDLPASLSQLNNLKRVDISNNNFNGELPDFSKISGLITFLAQNNQLDGKIPDFDFFNLKEFNVSNNNFSGPIPDVKGLLQNDSFFGNPQLCGKPLQNACPPAPQTSIMPKKSRKSWFEKLLLLSGYIILGLVVVCFFLYKLVSKKKIREDEEKGRNKKIAANDAASTVPSTTISSSVKDGSGQKTSEYSLSSVENGMAPPLVVLTSPLLRGLSFEELLRAPAELLGRGKNGSLYKVMLDGGVNLVVKRIRNCGISSEKFKTRMTQIDQVKCRNVLPAVAFYCSRQEKLLVYEYQPDGNLFNLLHGSSNGQIFDWGSRLSVADIIAESLAFMHQELHEHGIAHGNLKSMNILFNMSMEPCISEYGIMEVENQDGSLLSPNNGIESPNTGHADSTFNADSTFKGDVYEFGVILLELLTGKLVQQNGLDLPGWVHSVVKEEWTVEVFDKALIQEGASEERMVSLLQVALQCINSTPNDRPSMSRVSAMIKSIKEEEERSISSDP</sequence>
<dbReference type="CDD" id="cd23797">
    <property type="entry name" value="UBCc_UBE2H"/>
    <property type="match status" value="1"/>
</dbReference>
<evidence type="ECO:0000256" key="16">
    <source>
        <dbReference type="SAM" id="Phobius"/>
    </source>
</evidence>
<evidence type="ECO:0000256" key="13">
    <source>
        <dbReference type="PROSITE-ProRule" id="PRU10133"/>
    </source>
</evidence>
<evidence type="ECO:0000259" key="17">
    <source>
        <dbReference type="PROSITE" id="PS50011"/>
    </source>
</evidence>
<keyword evidence="11 16" id="KW-0472">Membrane</keyword>
<dbReference type="PROSITE" id="PS50011">
    <property type="entry name" value="PROTEIN_KINASE_DOM"/>
    <property type="match status" value="1"/>
</dbReference>
<feature type="domain" description="Protein kinase" evidence="17">
    <location>
        <begin position="525"/>
        <end position="792"/>
    </location>
</feature>
<evidence type="ECO:0000256" key="12">
    <source>
        <dbReference type="ARBA" id="ARBA00056190"/>
    </source>
</evidence>
<dbReference type="Pfam" id="PF00560">
    <property type="entry name" value="LRR_1"/>
    <property type="match status" value="3"/>
</dbReference>
<dbReference type="PROSITE" id="PS00107">
    <property type="entry name" value="PROTEIN_KINASE_ATP"/>
    <property type="match status" value="1"/>
</dbReference>
<evidence type="ECO:0000256" key="4">
    <source>
        <dbReference type="ARBA" id="ARBA00022679"/>
    </source>
</evidence>
<comment type="caution">
    <text evidence="19">The sequence shown here is derived from an EMBL/GenBank/DDBJ whole genome shotgun (WGS) entry which is preliminary data.</text>
</comment>
<dbReference type="Proteomes" id="UP000290289">
    <property type="component" value="Chromosome 14"/>
</dbReference>
<dbReference type="AlphaFoldDB" id="A0A498I7W6"/>
<organism evidence="19 20">
    <name type="scientific">Malus domestica</name>
    <name type="common">Apple</name>
    <name type="synonym">Pyrus malus</name>
    <dbReference type="NCBI Taxonomy" id="3750"/>
    <lineage>
        <taxon>Eukaryota</taxon>
        <taxon>Viridiplantae</taxon>
        <taxon>Streptophyta</taxon>
        <taxon>Embryophyta</taxon>
        <taxon>Tracheophyta</taxon>
        <taxon>Spermatophyta</taxon>
        <taxon>Magnoliopsida</taxon>
        <taxon>eudicotyledons</taxon>
        <taxon>Gunneridae</taxon>
        <taxon>Pentapetalae</taxon>
        <taxon>rosids</taxon>
        <taxon>fabids</taxon>
        <taxon>Rosales</taxon>
        <taxon>Rosaceae</taxon>
        <taxon>Amygdaloideae</taxon>
        <taxon>Maleae</taxon>
        <taxon>Malus</taxon>
    </lineage>
</organism>
<evidence type="ECO:0000256" key="7">
    <source>
        <dbReference type="ARBA" id="ARBA00022741"/>
    </source>
</evidence>
<gene>
    <name evidence="19" type="ORF">DVH24_039572</name>
</gene>
<evidence type="ECO:0000313" key="20">
    <source>
        <dbReference type="Proteomes" id="UP000290289"/>
    </source>
</evidence>
<dbReference type="InterPro" id="IPR016135">
    <property type="entry name" value="UBQ-conjugating_enzyme/RWD"/>
</dbReference>
<dbReference type="Gene3D" id="1.10.510.10">
    <property type="entry name" value="Transferase(Phosphotransferase) domain 1"/>
    <property type="match status" value="1"/>
</dbReference>
<keyword evidence="3" id="KW-0433">Leucine-rich repeat</keyword>
<dbReference type="SUPFAM" id="SSF54495">
    <property type="entry name" value="UBC-like"/>
    <property type="match status" value="1"/>
</dbReference>
<dbReference type="Pfam" id="PF07714">
    <property type="entry name" value="PK_Tyr_Ser-Thr"/>
    <property type="match status" value="1"/>
</dbReference>
<feature type="binding site" evidence="14">
    <location>
        <position position="553"/>
    </location>
    <ligand>
        <name>ATP</name>
        <dbReference type="ChEBI" id="CHEBI:30616"/>
    </ligand>
</feature>
<dbReference type="GO" id="GO:0004672">
    <property type="term" value="F:protein kinase activity"/>
    <property type="evidence" value="ECO:0007669"/>
    <property type="project" value="InterPro"/>
</dbReference>
<evidence type="ECO:0000256" key="1">
    <source>
        <dbReference type="ARBA" id="ARBA00004370"/>
    </source>
</evidence>
<evidence type="ECO:0000256" key="8">
    <source>
        <dbReference type="ARBA" id="ARBA00022786"/>
    </source>
</evidence>
<keyword evidence="7 14" id="KW-0547">Nucleotide-binding</keyword>
<keyword evidence="5 16" id="KW-0812">Transmembrane</keyword>
<dbReference type="Gene3D" id="3.10.110.10">
    <property type="entry name" value="Ubiquitin Conjugating Enzyme"/>
    <property type="match status" value="1"/>
</dbReference>
<comment type="function">
    <text evidence="12">Accepts the ubiquitin from the E1 complex and catalyzes its covalent attachment to other proteins.</text>
</comment>
<reference evidence="19 20" key="1">
    <citation type="submission" date="2018-10" db="EMBL/GenBank/DDBJ databases">
        <title>A high-quality apple genome assembly.</title>
        <authorList>
            <person name="Hu J."/>
        </authorList>
    </citation>
    <scope>NUCLEOTIDE SEQUENCE [LARGE SCALE GENOMIC DNA]</scope>
    <source>
        <strain evidence="20">cv. HFTH1</strain>
        <tissue evidence="19">Young leaf</tissue>
    </source>
</reference>
<dbReference type="InterPro" id="IPR011009">
    <property type="entry name" value="Kinase-like_dom_sf"/>
</dbReference>
<dbReference type="InterPro" id="IPR017441">
    <property type="entry name" value="Protein_kinase_ATP_BS"/>
</dbReference>
<dbReference type="GO" id="GO:0006511">
    <property type="term" value="P:ubiquitin-dependent protein catabolic process"/>
    <property type="evidence" value="ECO:0007669"/>
    <property type="project" value="UniProtKB-ARBA"/>
</dbReference>
<dbReference type="GO" id="GO:0016020">
    <property type="term" value="C:membrane"/>
    <property type="evidence" value="ECO:0007669"/>
    <property type="project" value="UniProtKB-SubCell"/>
</dbReference>
<dbReference type="GO" id="GO:0061631">
    <property type="term" value="F:ubiquitin conjugating enzyme activity"/>
    <property type="evidence" value="ECO:0007669"/>
    <property type="project" value="UniProtKB-EC"/>
</dbReference>
<dbReference type="InterPro" id="IPR001611">
    <property type="entry name" value="Leu-rich_rpt"/>
</dbReference>
<dbReference type="SUPFAM" id="SSF56112">
    <property type="entry name" value="Protein kinase-like (PK-like)"/>
    <property type="match status" value="1"/>
</dbReference>
<dbReference type="Pfam" id="PF00179">
    <property type="entry name" value="UQ_con"/>
    <property type="match status" value="1"/>
</dbReference>
<evidence type="ECO:0000256" key="14">
    <source>
        <dbReference type="PROSITE-ProRule" id="PRU10141"/>
    </source>
</evidence>
<dbReference type="InterPro" id="IPR000719">
    <property type="entry name" value="Prot_kinase_dom"/>
</dbReference>
<accession>A0A498I7W6</accession>
<name>A0A498I7W6_MALDO</name>
<keyword evidence="20" id="KW-1185">Reference proteome</keyword>
<dbReference type="FunFam" id="3.10.110.10:FF:000024">
    <property type="entry name" value="Ubiquitin-conjugating enzyme 5, E2"/>
    <property type="match status" value="1"/>
</dbReference>
<dbReference type="Gene3D" id="3.80.10.10">
    <property type="entry name" value="Ribonuclease Inhibitor"/>
    <property type="match status" value="2"/>
</dbReference>
<dbReference type="Gene3D" id="3.30.200.20">
    <property type="entry name" value="Phosphorylase Kinase, domain 1"/>
    <property type="match status" value="1"/>
</dbReference>
<protein>
    <recommendedName>
        <fullName evidence="2">E2 ubiquitin-conjugating enzyme</fullName>
        <ecNumber evidence="2">2.3.2.23</ecNumber>
    </recommendedName>
</protein>
<dbReference type="InterPro" id="IPR000608">
    <property type="entry name" value="UBC"/>
</dbReference>
<dbReference type="PROSITE" id="PS00183">
    <property type="entry name" value="UBC_1"/>
    <property type="match status" value="1"/>
</dbReference>
<feature type="compositionally biased region" description="Acidic residues" evidence="15">
    <location>
        <begin position="163"/>
        <end position="183"/>
    </location>
</feature>
<dbReference type="SMART" id="SM00212">
    <property type="entry name" value="UBCc"/>
    <property type="match status" value="1"/>
</dbReference>
<keyword evidence="8" id="KW-0833">Ubl conjugation pathway</keyword>
<evidence type="ECO:0000259" key="18">
    <source>
        <dbReference type="PROSITE" id="PS50127"/>
    </source>
</evidence>
<keyword evidence="4" id="KW-0808">Transferase</keyword>
<evidence type="ECO:0000256" key="15">
    <source>
        <dbReference type="SAM" id="MobiDB-lite"/>
    </source>
</evidence>
<feature type="region of interest" description="Disordered" evidence="15">
    <location>
        <begin position="156"/>
        <end position="212"/>
    </location>
</feature>
<evidence type="ECO:0000256" key="11">
    <source>
        <dbReference type="ARBA" id="ARBA00023136"/>
    </source>
</evidence>
<dbReference type="GO" id="GO:0005524">
    <property type="term" value="F:ATP binding"/>
    <property type="evidence" value="ECO:0007669"/>
    <property type="project" value="UniProtKB-UniRule"/>
</dbReference>
<evidence type="ECO:0000256" key="9">
    <source>
        <dbReference type="ARBA" id="ARBA00022840"/>
    </source>
</evidence>
<dbReference type="PANTHER" id="PTHR48007:SF79">
    <property type="entry name" value="(WILD MALAYSIAN BANANA) HYPOTHETICAL PROTEIN"/>
    <property type="match status" value="1"/>
</dbReference>
<evidence type="ECO:0000256" key="10">
    <source>
        <dbReference type="ARBA" id="ARBA00022989"/>
    </source>
</evidence>
<dbReference type="InterPro" id="IPR001245">
    <property type="entry name" value="Ser-Thr/Tyr_kinase_cat_dom"/>
</dbReference>
<keyword evidence="6" id="KW-0677">Repeat</keyword>
<evidence type="ECO:0000256" key="2">
    <source>
        <dbReference type="ARBA" id="ARBA00012486"/>
    </source>
</evidence>
<dbReference type="EC" id="2.3.2.23" evidence="2"/>
<keyword evidence="9 14" id="KW-0067">ATP-binding</keyword>
<comment type="subcellular location">
    <subcellularLocation>
        <location evidence="1">Membrane</location>
    </subcellularLocation>
</comment>
<keyword evidence="10 16" id="KW-1133">Transmembrane helix</keyword>
<dbReference type="SUPFAM" id="SSF52058">
    <property type="entry name" value="L domain-like"/>
    <property type="match status" value="1"/>
</dbReference>
<dbReference type="PANTHER" id="PTHR48007">
    <property type="entry name" value="LEUCINE-RICH REPEAT RECEPTOR-LIKE PROTEIN KINASE PXC1"/>
    <property type="match status" value="1"/>
</dbReference>
<evidence type="ECO:0000256" key="6">
    <source>
        <dbReference type="ARBA" id="ARBA00022737"/>
    </source>
</evidence>